<evidence type="ECO:0000256" key="5">
    <source>
        <dbReference type="SAM" id="Phobius"/>
    </source>
</evidence>
<evidence type="ECO:0000313" key="7">
    <source>
        <dbReference type="Proteomes" id="UP000762676"/>
    </source>
</evidence>
<protein>
    <submittedName>
        <fullName evidence="6">Lens fiber membrane intrinsic protein-like</fullName>
    </submittedName>
</protein>
<feature type="transmembrane region" description="Helical" evidence="5">
    <location>
        <begin position="111"/>
        <end position="134"/>
    </location>
</feature>
<sequence length="171" mass="18090">MAVKLVPLIAFCVLGLGVVLHIIGLSTPHWITQTVDLDEETVDVSAGLWQVCVGGLCNSIHENAKHDWYRACGAMAIIGMLSGMISALMVGVVFVMGLMNKDSGKTKKATSILSFLAAVFSVIMILICVIIFAVKTNQEGGYDFGYSFFLSTAGAVVIVIGGNLALVGMFV</sequence>
<organism evidence="6 7">
    <name type="scientific">Elysia marginata</name>
    <dbReference type="NCBI Taxonomy" id="1093978"/>
    <lineage>
        <taxon>Eukaryota</taxon>
        <taxon>Metazoa</taxon>
        <taxon>Spiralia</taxon>
        <taxon>Lophotrochozoa</taxon>
        <taxon>Mollusca</taxon>
        <taxon>Gastropoda</taxon>
        <taxon>Heterobranchia</taxon>
        <taxon>Euthyneura</taxon>
        <taxon>Panpulmonata</taxon>
        <taxon>Sacoglossa</taxon>
        <taxon>Placobranchoidea</taxon>
        <taxon>Plakobranchidae</taxon>
        <taxon>Elysia</taxon>
    </lineage>
</organism>
<evidence type="ECO:0000256" key="3">
    <source>
        <dbReference type="ARBA" id="ARBA00022989"/>
    </source>
</evidence>
<dbReference type="InterPro" id="IPR004031">
    <property type="entry name" value="PMP22/EMP/MP20/Claudin"/>
</dbReference>
<dbReference type="GO" id="GO:0005886">
    <property type="term" value="C:plasma membrane"/>
    <property type="evidence" value="ECO:0007669"/>
    <property type="project" value="TreeGrafter"/>
</dbReference>
<feature type="transmembrane region" description="Helical" evidence="5">
    <location>
        <begin position="5"/>
        <end position="24"/>
    </location>
</feature>
<evidence type="ECO:0000256" key="4">
    <source>
        <dbReference type="ARBA" id="ARBA00023136"/>
    </source>
</evidence>
<accession>A0AAV4H864</accession>
<dbReference type="Pfam" id="PF00822">
    <property type="entry name" value="PMP22_Claudin"/>
    <property type="match status" value="1"/>
</dbReference>
<evidence type="ECO:0000256" key="2">
    <source>
        <dbReference type="ARBA" id="ARBA00022692"/>
    </source>
</evidence>
<proteinExistence type="predicted"/>
<name>A0AAV4H864_9GAST</name>
<dbReference type="Gene3D" id="1.20.140.150">
    <property type="match status" value="1"/>
</dbReference>
<evidence type="ECO:0000313" key="6">
    <source>
        <dbReference type="EMBL" id="GFR93226.1"/>
    </source>
</evidence>
<keyword evidence="7" id="KW-1185">Reference proteome</keyword>
<comment type="subcellular location">
    <subcellularLocation>
        <location evidence="1">Membrane</location>
        <topology evidence="1">Multi-pass membrane protein</topology>
    </subcellularLocation>
</comment>
<dbReference type="AlphaFoldDB" id="A0AAV4H864"/>
<feature type="transmembrane region" description="Helical" evidence="5">
    <location>
        <begin position="146"/>
        <end position="170"/>
    </location>
</feature>
<keyword evidence="3 5" id="KW-1133">Transmembrane helix</keyword>
<feature type="transmembrane region" description="Helical" evidence="5">
    <location>
        <begin position="74"/>
        <end position="99"/>
    </location>
</feature>
<reference evidence="6 7" key="1">
    <citation type="journal article" date="2021" name="Elife">
        <title>Chloroplast acquisition without the gene transfer in kleptoplastic sea slugs, Plakobranchus ocellatus.</title>
        <authorList>
            <person name="Maeda T."/>
            <person name="Takahashi S."/>
            <person name="Yoshida T."/>
            <person name="Shimamura S."/>
            <person name="Takaki Y."/>
            <person name="Nagai Y."/>
            <person name="Toyoda A."/>
            <person name="Suzuki Y."/>
            <person name="Arimoto A."/>
            <person name="Ishii H."/>
            <person name="Satoh N."/>
            <person name="Nishiyama T."/>
            <person name="Hasebe M."/>
            <person name="Maruyama T."/>
            <person name="Minagawa J."/>
            <person name="Obokata J."/>
            <person name="Shigenobu S."/>
        </authorList>
    </citation>
    <scope>NUCLEOTIDE SEQUENCE [LARGE SCALE GENOMIC DNA]</scope>
</reference>
<dbReference type="Proteomes" id="UP000762676">
    <property type="component" value="Unassembled WGS sequence"/>
</dbReference>
<dbReference type="PANTHER" id="PTHR10671:SF108">
    <property type="entry name" value="CLAUDIN FAMILY PROTEIN-RELATED"/>
    <property type="match status" value="1"/>
</dbReference>
<dbReference type="PANTHER" id="PTHR10671">
    <property type="entry name" value="EPITHELIAL MEMBRANE PROTEIN-RELATED"/>
    <property type="match status" value="1"/>
</dbReference>
<evidence type="ECO:0000256" key="1">
    <source>
        <dbReference type="ARBA" id="ARBA00004141"/>
    </source>
</evidence>
<keyword evidence="4 5" id="KW-0472">Membrane</keyword>
<dbReference type="EMBL" id="BMAT01005452">
    <property type="protein sequence ID" value="GFR93226.1"/>
    <property type="molecule type" value="Genomic_DNA"/>
</dbReference>
<comment type="caution">
    <text evidence="6">The sequence shown here is derived from an EMBL/GenBank/DDBJ whole genome shotgun (WGS) entry which is preliminary data.</text>
</comment>
<dbReference type="InterPro" id="IPR050579">
    <property type="entry name" value="PMP-22/EMP/MP20-like"/>
</dbReference>
<keyword evidence="2 5" id="KW-0812">Transmembrane</keyword>
<gene>
    <name evidence="6" type="ORF">ElyMa_002637200</name>
</gene>